<keyword evidence="2" id="KW-0479">Metal-binding</keyword>
<gene>
    <name evidence="4" type="primary">MODA</name>
    <name evidence="4" type="ordered locus">WS1809</name>
</gene>
<dbReference type="HOGENOM" id="CLU_065520_1_0_7"/>
<evidence type="ECO:0000313" key="4">
    <source>
        <dbReference type="EMBL" id="CAE10825.1"/>
    </source>
</evidence>
<organism evidence="5">
    <name type="scientific">Wolinella succinogenes (strain ATCC 29543 / DSM 1740 / CCUG 13145 / JCM 31913 / LMG 7466 / NCTC 11488 / FDC 602W)</name>
    <name type="common">Vibrio succinogenes</name>
    <dbReference type="NCBI Taxonomy" id="273121"/>
    <lineage>
        <taxon>Bacteria</taxon>
        <taxon>Pseudomonadati</taxon>
        <taxon>Campylobacterota</taxon>
        <taxon>Epsilonproteobacteria</taxon>
        <taxon>Campylobacterales</taxon>
        <taxon>Helicobacteraceae</taxon>
        <taxon>Wolinella</taxon>
    </lineage>
</organism>
<keyword evidence="3" id="KW-0732">Signal</keyword>
<sequence length="240" mass="26030">MKKLFGGLGLGLLLSSWLVAGDLYMAGGAGYKRPLEAIAKAFEAKSSHQVKMMFGNMQQVSAQIKESDKISLFFGDEKFIQKLGIPHEEKVELGEGKLMLVFSKDSKAALEMASLATPLVKSVGIPDTKSAIYGIAGEEALRRSGVWEKMSDKLKVLQTVPQVSAYLVSGDLDAGLINKTDYIGIKEKVGQALEVDSKLYSPIKIIGVVLKGKEGEAEVRAMLEFLKSPEAREILRAHGL</sequence>
<keyword evidence="5" id="KW-1185">Reference proteome</keyword>
<dbReference type="GO" id="GO:0046872">
    <property type="term" value="F:metal ion binding"/>
    <property type="evidence" value="ECO:0007669"/>
    <property type="project" value="UniProtKB-KW"/>
</dbReference>
<dbReference type="RefSeq" id="WP_011139608.1">
    <property type="nucleotide sequence ID" value="NC_005090.1"/>
</dbReference>
<comment type="similarity">
    <text evidence="1">Belongs to the bacterial solute-binding protein ModA family.</text>
</comment>
<evidence type="ECO:0000313" key="5">
    <source>
        <dbReference type="Proteomes" id="UP000000422"/>
    </source>
</evidence>
<reference evidence="4 5" key="1">
    <citation type="journal article" date="2003" name="Proc. Natl. Acad. Sci. U.S.A.">
        <title>Complete genome sequence and analysis of Wolinella succinogenes.</title>
        <authorList>
            <person name="Baar C."/>
            <person name="Eppinger M."/>
            <person name="Raddatz G."/>
            <person name="Simon JM."/>
            <person name="Lanz C."/>
            <person name="Klimmek O."/>
            <person name="Nandakumar R."/>
            <person name="Gross R."/>
            <person name="Rosinus A."/>
            <person name="Keller H."/>
            <person name="Jagtap P."/>
            <person name="Linke B."/>
            <person name="Meyer F."/>
            <person name="Lederer H."/>
            <person name="Schuster S.C."/>
        </authorList>
    </citation>
    <scope>NUCLEOTIDE SEQUENCE [LARGE SCALE GENOMIC DNA]</scope>
    <source>
        <strain evidence="5">ATCC 29543 / DSM 1740 / CCUG 13145 / JCM 31913 / LMG 7466 / NCTC 11488 / FDC 602W</strain>
    </source>
</reference>
<dbReference type="SMR" id="Q7M890"/>
<dbReference type="EMBL" id="BX571661">
    <property type="protein sequence ID" value="CAE10825.1"/>
    <property type="molecule type" value="Genomic_DNA"/>
</dbReference>
<dbReference type="STRING" id="273121.WS1809"/>
<dbReference type="GO" id="GO:0015689">
    <property type="term" value="P:molybdate ion transport"/>
    <property type="evidence" value="ECO:0007669"/>
    <property type="project" value="InterPro"/>
</dbReference>
<dbReference type="SUPFAM" id="SSF53850">
    <property type="entry name" value="Periplasmic binding protein-like II"/>
    <property type="match status" value="1"/>
</dbReference>
<dbReference type="GO" id="GO:0030973">
    <property type="term" value="F:molybdate ion binding"/>
    <property type="evidence" value="ECO:0007669"/>
    <property type="project" value="TreeGrafter"/>
</dbReference>
<dbReference type="KEGG" id="wsu:WS1809"/>
<dbReference type="PANTHER" id="PTHR30632">
    <property type="entry name" value="MOLYBDATE-BINDING PERIPLASMIC PROTEIN"/>
    <property type="match status" value="1"/>
</dbReference>
<dbReference type="NCBIfam" id="TIGR01256">
    <property type="entry name" value="modA"/>
    <property type="match status" value="1"/>
</dbReference>
<dbReference type="PANTHER" id="PTHR30632:SF14">
    <property type="entry name" value="TUNGSTATE_MOLYBDATE_CHROMATE-BINDING PROTEIN MODA"/>
    <property type="match status" value="1"/>
</dbReference>
<protein>
    <submittedName>
        <fullName evidence="4">MOLYBDATE PERIPLASMIC BINDING PROTEIN</fullName>
    </submittedName>
</protein>
<dbReference type="Pfam" id="PF13531">
    <property type="entry name" value="SBP_bac_11"/>
    <property type="match status" value="1"/>
</dbReference>
<dbReference type="InterPro" id="IPR050682">
    <property type="entry name" value="ModA/WtpA"/>
</dbReference>
<dbReference type="AlphaFoldDB" id="Q7M890"/>
<dbReference type="Proteomes" id="UP000000422">
    <property type="component" value="Chromosome"/>
</dbReference>
<name>Q7M890_WOLSU</name>
<evidence type="ECO:0000256" key="3">
    <source>
        <dbReference type="ARBA" id="ARBA00022729"/>
    </source>
</evidence>
<dbReference type="Gene3D" id="3.40.190.10">
    <property type="entry name" value="Periplasmic binding protein-like II"/>
    <property type="match status" value="2"/>
</dbReference>
<evidence type="ECO:0000256" key="2">
    <source>
        <dbReference type="ARBA" id="ARBA00022723"/>
    </source>
</evidence>
<evidence type="ECO:0000256" key="1">
    <source>
        <dbReference type="ARBA" id="ARBA00009175"/>
    </source>
</evidence>
<proteinExistence type="inferred from homology"/>
<accession>Q7M890</accession>
<dbReference type="InterPro" id="IPR005950">
    <property type="entry name" value="ModA"/>
</dbReference>
<dbReference type="eggNOG" id="COG0725">
    <property type="taxonomic scope" value="Bacteria"/>
</dbReference>